<dbReference type="Proteomes" id="UP000530660">
    <property type="component" value="Unassembled WGS sequence"/>
</dbReference>
<organism evidence="2 3">
    <name type="scientific">Cyanidiococcus yangmingshanensis</name>
    <dbReference type="NCBI Taxonomy" id="2690220"/>
    <lineage>
        <taxon>Eukaryota</taxon>
        <taxon>Rhodophyta</taxon>
        <taxon>Bangiophyceae</taxon>
        <taxon>Cyanidiales</taxon>
        <taxon>Cyanidiaceae</taxon>
        <taxon>Cyanidiococcus</taxon>
    </lineage>
</organism>
<feature type="compositionally biased region" description="Polar residues" evidence="1">
    <location>
        <begin position="29"/>
        <end position="41"/>
    </location>
</feature>
<keyword evidence="3" id="KW-1185">Reference proteome</keyword>
<dbReference type="EMBL" id="VWRR01000002">
    <property type="protein sequence ID" value="KAF6004748.1"/>
    <property type="molecule type" value="Genomic_DNA"/>
</dbReference>
<evidence type="ECO:0000313" key="3">
    <source>
        <dbReference type="Proteomes" id="UP000530660"/>
    </source>
</evidence>
<feature type="region of interest" description="Disordered" evidence="1">
    <location>
        <begin position="519"/>
        <end position="553"/>
    </location>
</feature>
<feature type="compositionally biased region" description="Basic and acidic residues" evidence="1">
    <location>
        <begin position="536"/>
        <end position="553"/>
    </location>
</feature>
<feature type="compositionally biased region" description="Basic and acidic residues" evidence="1">
    <location>
        <begin position="585"/>
        <end position="606"/>
    </location>
</feature>
<evidence type="ECO:0000256" key="1">
    <source>
        <dbReference type="SAM" id="MobiDB-lite"/>
    </source>
</evidence>
<feature type="compositionally biased region" description="Polar residues" evidence="1">
    <location>
        <begin position="519"/>
        <end position="529"/>
    </location>
</feature>
<proteinExistence type="predicted"/>
<accession>A0A7J7INZ8</accession>
<comment type="caution">
    <text evidence="2">The sequence shown here is derived from an EMBL/GenBank/DDBJ whole genome shotgun (WGS) entry which is preliminary data.</text>
</comment>
<reference evidence="2 3" key="1">
    <citation type="journal article" date="2020" name="J. Phycol.">
        <title>Comparative genome analysis reveals Cyanidiococcus gen. nov., a new extremophilic red algal genus sister to Cyanidioschyzon (Cyanidioschyzonaceae, Rhodophyta).</title>
        <authorList>
            <person name="Liu S.-L."/>
            <person name="Chiang Y.-R."/>
            <person name="Yoon H.S."/>
            <person name="Fu H.-Y."/>
        </authorList>
    </citation>
    <scope>NUCLEOTIDE SEQUENCE [LARGE SCALE GENOMIC DNA]</scope>
    <source>
        <strain evidence="2 3">THAL066</strain>
    </source>
</reference>
<protein>
    <submittedName>
        <fullName evidence="2">Uncharacterized protein</fullName>
    </submittedName>
</protein>
<sequence length="606" mass="67186">MAALRAIRAPLPQGLDVYASKVVGGGQRSVASDQRLGTPSTHHVMRSRHRRRQLNGAPNGPRASAEREGIGRGDVEDYDEGDGDDDDEGLESQGVGGTGAVPLRALVLPRYEFPHHAIIYEQSDWYRERRRLVMEAPCPQRVAMNLNPSGSSRPYSAQNVSVTTSANTYRFDRRFTEGFSRGSVRQARYADLSATDLDDTLVTALFQNDVSSVARSPDEETTSEQPRNATIMASARSRDLLTPLVASRTESSFERTSADRLARGSVAAHTSFRNRVRYGRARSTMALGEEPDEDRSPWQWRRTTRAGMHSTEEGAQGTRQDLAIVQSRDAYTHQHDVNRRMMDPQSITLDAGRAEHQSLEVRQGSANRRRTRSDATDSDTLGYTTDSRQDARPTADRYPRRISPVDAGLAPNWSPGIDDVTRRYMAAMMDGLPGHAGTLGSLHDAPTVVLESWTQATPDRATWAASLPSDEGSFVQDPLSRLQPRRQGTVSPNARTLADRSVPRPSISTAPEWLRVTRSSSGEGWNHSTIHAGESAVRETAERTSETASDRRLQARISRRLPPSTDSILDFRAWERLATNASSSSRERSRMTPGTRQRETEPSTRR</sequence>
<dbReference type="OrthoDB" id="10690308at2759"/>
<feature type="compositionally biased region" description="Acidic residues" evidence="1">
    <location>
        <begin position="76"/>
        <end position="90"/>
    </location>
</feature>
<gene>
    <name evidence="2" type="ORF">F1559_000886</name>
</gene>
<feature type="compositionally biased region" description="Basic residues" evidence="1">
    <location>
        <begin position="43"/>
        <end position="53"/>
    </location>
</feature>
<feature type="region of interest" description="Disordered" evidence="1">
    <location>
        <begin position="27"/>
        <end position="97"/>
    </location>
</feature>
<feature type="region of interest" description="Disordered" evidence="1">
    <location>
        <begin position="466"/>
        <end position="491"/>
    </location>
</feature>
<name>A0A7J7INZ8_9RHOD</name>
<evidence type="ECO:0000313" key="2">
    <source>
        <dbReference type="EMBL" id="KAF6004748.1"/>
    </source>
</evidence>
<dbReference type="AlphaFoldDB" id="A0A7J7INZ8"/>
<feature type="compositionally biased region" description="Basic and acidic residues" evidence="1">
    <location>
        <begin position="387"/>
        <end position="399"/>
    </location>
</feature>
<feature type="compositionally biased region" description="Basic and acidic residues" evidence="1">
    <location>
        <begin position="64"/>
        <end position="75"/>
    </location>
</feature>
<feature type="region of interest" description="Disordered" evidence="1">
    <location>
        <begin position="353"/>
        <end position="403"/>
    </location>
</feature>
<feature type="region of interest" description="Disordered" evidence="1">
    <location>
        <begin position="577"/>
        <end position="606"/>
    </location>
</feature>